<evidence type="ECO:0000256" key="3">
    <source>
        <dbReference type="ARBA" id="ARBA00022787"/>
    </source>
</evidence>
<dbReference type="PANTHER" id="PTHR28035:SF1">
    <property type="entry name" value="MITOCHONDRIAL DISTRIBUTION AND MORPHOLOGY PROTEIN 10"/>
    <property type="match status" value="1"/>
</dbReference>
<evidence type="ECO:0000256" key="1">
    <source>
        <dbReference type="ARBA" id="ARBA00022452"/>
    </source>
</evidence>
<dbReference type="Pfam" id="PF12519">
    <property type="entry name" value="MDM10"/>
    <property type="match status" value="1"/>
</dbReference>
<dbReference type="GO" id="GO:0051654">
    <property type="term" value="P:establishment of mitochondrion localization"/>
    <property type="evidence" value="ECO:0007669"/>
    <property type="project" value="TreeGrafter"/>
</dbReference>
<dbReference type="GO" id="GO:0001401">
    <property type="term" value="C:SAM complex"/>
    <property type="evidence" value="ECO:0007669"/>
    <property type="project" value="TreeGrafter"/>
</dbReference>
<evidence type="ECO:0000256" key="6">
    <source>
        <dbReference type="SAM" id="MobiDB-lite"/>
    </source>
</evidence>
<keyword evidence="4" id="KW-0496">Mitochondrion</keyword>
<name>A0A9W7XD93_9FUNG</name>
<feature type="compositionally biased region" description="Low complexity" evidence="6">
    <location>
        <begin position="462"/>
        <end position="475"/>
    </location>
</feature>
<dbReference type="GO" id="GO:0070096">
    <property type="term" value="P:mitochondrial outer membrane translocase complex assembly"/>
    <property type="evidence" value="ECO:0007669"/>
    <property type="project" value="TreeGrafter"/>
</dbReference>
<protein>
    <submittedName>
        <fullName evidence="7">Mitochondrial distribution and morphology protein 10</fullName>
    </submittedName>
</protein>
<evidence type="ECO:0000313" key="8">
    <source>
        <dbReference type="Proteomes" id="UP001145021"/>
    </source>
</evidence>
<dbReference type="GO" id="GO:0045040">
    <property type="term" value="P:protein insertion into mitochondrial outer membrane"/>
    <property type="evidence" value="ECO:0007669"/>
    <property type="project" value="TreeGrafter"/>
</dbReference>
<comment type="caution">
    <text evidence="7">The sequence shown here is derived from an EMBL/GenBank/DDBJ whole genome shotgun (WGS) entry which is preliminary data.</text>
</comment>
<dbReference type="PANTHER" id="PTHR28035">
    <property type="entry name" value="MITOCHONDRIAL DISTRIBUTION AND MORPHOLOGY PROTEIN 10"/>
    <property type="match status" value="1"/>
</dbReference>
<dbReference type="GO" id="GO:0015914">
    <property type="term" value="P:phospholipid transport"/>
    <property type="evidence" value="ECO:0007669"/>
    <property type="project" value="TreeGrafter"/>
</dbReference>
<feature type="compositionally biased region" description="Polar residues" evidence="6">
    <location>
        <begin position="168"/>
        <end position="182"/>
    </location>
</feature>
<reference evidence="7" key="1">
    <citation type="submission" date="2022-07" db="EMBL/GenBank/DDBJ databases">
        <title>Phylogenomic reconstructions and comparative analyses of Kickxellomycotina fungi.</title>
        <authorList>
            <person name="Reynolds N.K."/>
            <person name="Stajich J.E."/>
            <person name="Barry K."/>
            <person name="Grigoriev I.V."/>
            <person name="Crous P."/>
            <person name="Smith M.E."/>
        </authorList>
    </citation>
    <scope>NUCLEOTIDE SEQUENCE</scope>
    <source>
        <strain evidence="7">NBRC 105413</strain>
    </source>
</reference>
<evidence type="ECO:0000313" key="7">
    <source>
        <dbReference type="EMBL" id="KAJ1642086.1"/>
    </source>
</evidence>
<dbReference type="Proteomes" id="UP001145021">
    <property type="component" value="Unassembled WGS sequence"/>
</dbReference>
<keyword evidence="2" id="KW-0812">Transmembrane</keyword>
<evidence type="ECO:0000256" key="2">
    <source>
        <dbReference type="ARBA" id="ARBA00022692"/>
    </source>
</evidence>
<dbReference type="InterPro" id="IPR027539">
    <property type="entry name" value="Mdm10"/>
</dbReference>
<evidence type="ECO:0000256" key="5">
    <source>
        <dbReference type="ARBA" id="ARBA00023136"/>
    </source>
</evidence>
<keyword evidence="8" id="KW-1185">Reference proteome</keyword>
<feature type="region of interest" description="Disordered" evidence="6">
    <location>
        <begin position="167"/>
        <end position="191"/>
    </location>
</feature>
<keyword evidence="3" id="KW-1000">Mitochondrion outer membrane</keyword>
<dbReference type="AlphaFoldDB" id="A0A9W7XD93"/>
<keyword evidence="5" id="KW-0472">Membrane</keyword>
<proteinExistence type="predicted"/>
<gene>
    <name evidence="7" type="primary">MDM10</name>
    <name evidence="7" type="ORF">LPJ64_006038</name>
</gene>
<feature type="region of interest" description="Disordered" evidence="6">
    <location>
        <begin position="462"/>
        <end position="482"/>
    </location>
</feature>
<dbReference type="EMBL" id="JANBOH010000489">
    <property type="protein sequence ID" value="KAJ1642086.1"/>
    <property type="molecule type" value="Genomic_DNA"/>
</dbReference>
<accession>A0A9W7XD93</accession>
<organism evidence="7 8">
    <name type="scientific">Coemansia asiatica</name>
    <dbReference type="NCBI Taxonomy" id="1052880"/>
    <lineage>
        <taxon>Eukaryota</taxon>
        <taxon>Fungi</taxon>
        <taxon>Fungi incertae sedis</taxon>
        <taxon>Zoopagomycota</taxon>
        <taxon>Kickxellomycotina</taxon>
        <taxon>Kickxellomycetes</taxon>
        <taxon>Kickxellales</taxon>
        <taxon>Kickxellaceae</taxon>
        <taxon>Coemansia</taxon>
    </lineage>
</organism>
<evidence type="ECO:0000256" key="4">
    <source>
        <dbReference type="ARBA" id="ARBA00023128"/>
    </source>
</evidence>
<dbReference type="GO" id="GO:1990456">
    <property type="term" value="P:mitochondrion-endoplasmic reticulum membrane tethering"/>
    <property type="evidence" value="ECO:0007669"/>
    <property type="project" value="TreeGrafter"/>
</dbReference>
<sequence>MFTAPDYFPFLIRQFHHQTRWDEHNSYSTFCQTSREIIDFAIPRGVSVSTGRSISNRLSSQLVFSMIPSKASSIGYLASSQPLFAGSPPFASVSASTLTSASDSLVDPEATDTTTSKYNMLLPLDPVPSIDGSGLVYLDNSINKRPFSTMPEQPLYQTESLSLPAHFPTNSEVIDNPSSSSYKPKHELDPNKKSQYAYNEQEGQNLLDSVRAGVWKCNWDIGNPDAQSENDRKDYLMVAQMYPSLSSITGSYIKRRSPISELTISGVSVAGAHPDIRFILQHAVNKRRWSSETILASSGKLIGLRSQYNFGNVEALDRAAYAYYCGSDEDAKRVLYERAHGRLSIGSEVYYGAQDSSGGISVGARYRYDFPLFSELTCVLNPIMGHLSLAWSQQLRPRFCASARYDFNMFSLNSELAAGVEWQLDQNSIVKIGWSGPQGLRCLVDTRFKNMIFTMGLAFNSSSNSNKSNVSNSASTGPGSNSSNIRSVSFGSGSAKQLVKSFGLQFQWFM</sequence>
<keyword evidence="1" id="KW-1134">Transmembrane beta strand</keyword>
<dbReference type="GO" id="GO:0032865">
    <property type="term" value="C:ERMES complex"/>
    <property type="evidence" value="ECO:0007669"/>
    <property type="project" value="InterPro"/>
</dbReference>